<accession>A0ABU2ZYF8</accession>
<sequence>MGEDPIETGTFNNKAIYGYDTVAYFTQNKPVKGDESITSQWRGADWYFSSASNKALFDANPEKYAPQYGGYCAYAMSKGRFVGVDEEAFTILEGKLYLNYSKSVREDWLEDTSGFIKLADAEYVANADL</sequence>
<reference evidence="2 3" key="1">
    <citation type="submission" date="2023-09" db="EMBL/GenBank/DDBJ databases">
        <authorList>
            <person name="Rey-Velasco X."/>
        </authorList>
    </citation>
    <scope>NUCLEOTIDE SEQUENCE [LARGE SCALE GENOMIC DNA]</scope>
    <source>
        <strain evidence="2 3">P117</strain>
    </source>
</reference>
<gene>
    <name evidence="2" type="ORF">RM552_16470</name>
</gene>
<evidence type="ECO:0000313" key="2">
    <source>
        <dbReference type="EMBL" id="MDT0596452.1"/>
    </source>
</evidence>
<organism evidence="2 3">
    <name type="scientific">Glaciecola petra</name>
    <dbReference type="NCBI Taxonomy" id="3075602"/>
    <lineage>
        <taxon>Bacteria</taxon>
        <taxon>Pseudomonadati</taxon>
        <taxon>Pseudomonadota</taxon>
        <taxon>Gammaproteobacteria</taxon>
        <taxon>Alteromonadales</taxon>
        <taxon>Alteromonadaceae</taxon>
        <taxon>Glaciecola</taxon>
    </lineage>
</organism>
<dbReference type="Proteomes" id="UP001253545">
    <property type="component" value="Unassembled WGS sequence"/>
</dbReference>
<dbReference type="EMBL" id="JAVRHX010000007">
    <property type="protein sequence ID" value="MDT0596452.1"/>
    <property type="molecule type" value="Genomic_DNA"/>
</dbReference>
<feature type="domain" description="YHS" evidence="1">
    <location>
        <begin position="22"/>
        <end position="68"/>
    </location>
</feature>
<keyword evidence="3" id="KW-1185">Reference proteome</keyword>
<evidence type="ECO:0000259" key="1">
    <source>
        <dbReference type="Pfam" id="PF04945"/>
    </source>
</evidence>
<proteinExistence type="predicted"/>
<protein>
    <submittedName>
        <fullName evidence="2">YHS domain-containing (Seleno)protein</fullName>
    </submittedName>
</protein>
<evidence type="ECO:0000313" key="3">
    <source>
        <dbReference type="Proteomes" id="UP001253545"/>
    </source>
</evidence>
<dbReference type="Pfam" id="PF04945">
    <property type="entry name" value="YHS"/>
    <property type="match status" value="1"/>
</dbReference>
<name>A0ABU2ZYF8_9ALTE</name>
<comment type="caution">
    <text evidence="2">The sequence shown here is derived from an EMBL/GenBank/DDBJ whole genome shotgun (WGS) entry which is preliminary data.</text>
</comment>
<dbReference type="InterPro" id="IPR007029">
    <property type="entry name" value="YHS_dom"/>
</dbReference>
<dbReference type="NCBIfam" id="NF041384">
    <property type="entry name" value="YHS_seleno_dom"/>
    <property type="match status" value="1"/>
</dbReference>